<dbReference type="Proteomes" id="UP001301653">
    <property type="component" value="Unassembled WGS sequence"/>
</dbReference>
<keyword evidence="3" id="KW-1185">Reference proteome</keyword>
<evidence type="ECO:0000259" key="1">
    <source>
        <dbReference type="PROSITE" id="PS50925"/>
    </source>
</evidence>
<comment type="caution">
    <text evidence="2">The sequence shown here is derived from an EMBL/GenBank/DDBJ whole genome shotgun (WGS) entry which is preliminary data.</text>
</comment>
<sequence>MTYRAVAYASTAVAGLTPADIDHLLVDARAHNQLAGVTGVLLYDGQQFFQYFEGSQEGVARVYERIMASTMHVNVRVLHDGHVDQLYFSQWHMGSSHAEGSVLQKLSNQQWLREAELLQEDVAEAGQGTPALRELLSFWEQVQAEG</sequence>
<dbReference type="InterPro" id="IPR036046">
    <property type="entry name" value="Acylphosphatase-like_dom_sf"/>
</dbReference>
<evidence type="ECO:0000313" key="2">
    <source>
        <dbReference type="EMBL" id="MEA5668623.1"/>
    </source>
</evidence>
<dbReference type="SUPFAM" id="SSF54975">
    <property type="entry name" value="Acylphosphatase/BLUF domain-like"/>
    <property type="match status" value="1"/>
</dbReference>
<dbReference type="Pfam" id="PF04940">
    <property type="entry name" value="BLUF"/>
    <property type="match status" value="1"/>
</dbReference>
<dbReference type="Gene3D" id="3.30.70.100">
    <property type="match status" value="1"/>
</dbReference>
<dbReference type="SMART" id="SM01034">
    <property type="entry name" value="BLUF"/>
    <property type="match status" value="1"/>
</dbReference>
<reference evidence="2 3" key="1">
    <citation type="submission" date="2023-12" db="EMBL/GenBank/DDBJ databases">
        <title>Stenotrophomonas guangdongensis sp. nov., isolated from wilted pepper plants (Capsicum annuum).</title>
        <authorList>
            <person name="Qiu M."/>
            <person name="Li Y."/>
            <person name="Liu Q."/>
            <person name="Zhang X."/>
            <person name="Huang Y."/>
            <person name="Guo R."/>
            <person name="Hu M."/>
            <person name="Zhou J."/>
            <person name="Zhou X."/>
        </authorList>
    </citation>
    <scope>NUCLEOTIDE SEQUENCE [LARGE SCALE GENOMIC DNA]</scope>
    <source>
        <strain evidence="2 3">MH1</strain>
    </source>
</reference>
<feature type="domain" description="BLUF" evidence="1">
    <location>
        <begin position="3"/>
        <end position="94"/>
    </location>
</feature>
<dbReference type="InterPro" id="IPR007024">
    <property type="entry name" value="BLUF_domain"/>
</dbReference>
<gene>
    <name evidence="2" type="ORF">VA603_13830</name>
</gene>
<evidence type="ECO:0000313" key="3">
    <source>
        <dbReference type="Proteomes" id="UP001301653"/>
    </source>
</evidence>
<name>A0ABU5V5J3_9GAMM</name>
<organism evidence="2 3">
    <name type="scientific">Stenotrophomonas capsici</name>
    <dbReference type="NCBI Taxonomy" id="3110230"/>
    <lineage>
        <taxon>Bacteria</taxon>
        <taxon>Pseudomonadati</taxon>
        <taxon>Pseudomonadota</taxon>
        <taxon>Gammaproteobacteria</taxon>
        <taxon>Lysobacterales</taxon>
        <taxon>Lysobacteraceae</taxon>
        <taxon>Stenotrophomonas</taxon>
    </lineage>
</organism>
<dbReference type="RefSeq" id="WP_165931199.1">
    <property type="nucleotide sequence ID" value="NZ_JAYFUH010000249.1"/>
</dbReference>
<protein>
    <submittedName>
        <fullName evidence="2">BLUF domain-containing protein</fullName>
    </submittedName>
</protein>
<proteinExistence type="predicted"/>
<dbReference type="PROSITE" id="PS50925">
    <property type="entry name" value="BLUF"/>
    <property type="match status" value="1"/>
</dbReference>
<dbReference type="EMBL" id="JAYFUH010000249">
    <property type="protein sequence ID" value="MEA5668623.1"/>
    <property type="molecule type" value="Genomic_DNA"/>
</dbReference>
<accession>A0ABU5V5J3</accession>